<accession>A0AAN9Y922</accession>
<feature type="chain" id="PRO_5042955873" evidence="2">
    <location>
        <begin position="20"/>
        <end position="312"/>
    </location>
</feature>
<gene>
    <name evidence="3" type="ORF">V9T40_009708</name>
</gene>
<protein>
    <submittedName>
        <fullName evidence="3">Uncharacterized protein</fullName>
    </submittedName>
</protein>
<evidence type="ECO:0000313" key="3">
    <source>
        <dbReference type="EMBL" id="KAK7602267.1"/>
    </source>
</evidence>
<proteinExistence type="predicted"/>
<dbReference type="AlphaFoldDB" id="A0AAN9Y922"/>
<keyword evidence="4" id="KW-1185">Reference proteome</keyword>
<evidence type="ECO:0000313" key="4">
    <source>
        <dbReference type="Proteomes" id="UP001367676"/>
    </source>
</evidence>
<keyword evidence="1" id="KW-0175">Coiled coil</keyword>
<dbReference type="Proteomes" id="UP001367676">
    <property type="component" value="Unassembled WGS sequence"/>
</dbReference>
<organism evidence="3 4">
    <name type="scientific">Parthenolecanium corni</name>
    <dbReference type="NCBI Taxonomy" id="536013"/>
    <lineage>
        <taxon>Eukaryota</taxon>
        <taxon>Metazoa</taxon>
        <taxon>Ecdysozoa</taxon>
        <taxon>Arthropoda</taxon>
        <taxon>Hexapoda</taxon>
        <taxon>Insecta</taxon>
        <taxon>Pterygota</taxon>
        <taxon>Neoptera</taxon>
        <taxon>Paraneoptera</taxon>
        <taxon>Hemiptera</taxon>
        <taxon>Sternorrhyncha</taxon>
        <taxon>Coccoidea</taxon>
        <taxon>Coccidae</taxon>
        <taxon>Parthenolecanium</taxon>
    </lineage>
</organism>
<sequence length="312" mass="35412">MKPILACVVLVAVFAKLQARPSADSPINYEEGLKKSAEYLADLTKKLEESTGIHSEFDKEKYIKAGKALLEKLQEAQTKLKEAYESNFKNFPAAEDLKKKIEEVQKQITESLKGLNSPDVQKSTEKLRDTVLTSSKKITESLNEVAQKLGVAPPPAIQKSLQEIHEETLFYHGNSSETMDKHLVGKFSSEDRLASLPCSCEKSNKDISLKYKNPPLKGLRNSLMTERNSFPNPRLTNMDARERKERLDERMARFMQLMTFFGHVDNFLTQKTSGFLKVMGKAVGADDYEEDYEPRYRSVKRVPPRIKTIISS</sequence>
<keyword evidence="2" id="KW-0732">Signal</keyword>
<reference evidence="3 4" key="1">
    <citation type="submission" date="2024-03" db="EMBL/GenBank/DDBJ databases">
        <title>Adaptation during the transition from Ophiocordyceps entomopathogen to insect associate is accompanied by gene loss and intensified selection.</title>
        <authorList>
            <person name="Ward C.M."/>
            <person name="Onetto C.A."/>
            <person name="Borneman A.R."/>
        </authorList>
    </citation>
    <scope>NUCLEOTIDE SEQUENCE [LARGE SCALE GENOMIC DNA]</scope>
    <source>
        <strain evidence="3">AWRI1</strain>
        <tissue evidence="3">Single Adult Female</tissue>
    </source>
</reference>
<feature type="coiled-coil region" evidence="1">
    <location>
        <begin position="66"/>
        <end position="114"/>
    </location>
</feature>
<evidence type="ECO:0000256" key="2">
    <source>
        <dbReference type="SAM" id="SignalP"/>
    </source>
</evidence>
<comment type="caution">
    <text evidence="3">The sequence shown here is derived from an EMBL/GenBank/DDBJ whole genome shotgun (WGS) entry which is preliminary data.</text>
</comment>
<dbReference type="EMBL" id="JBBCAQ010000010">
    <property type="protein sequence ID" value="KAK7602267.1"/>
    <property type="molecule type" value="Genomic_DNA"/>
</dbReference>
<feature type="signal peptide" evidence="2">
    <location>
        <begin position="1"/>
        <end position="19"/>
    </location>
</feature>
<evidence type="ECO:0000256" key="1">
    <source>
        <dbReference type="SAM" id="Coils"/>
    </source>
</evidence>
<name>A0AAN9Y922_9HEMI</name>